<feature type="compositionally biased region" description="Low complexity" evidence="1">
    <location>
        <begin position="198"/>
        <end position="207"/>
    </location>
</feature>
<dbReference type="OrthoDB" id="9806395at2"/>
<dbReference type="Pfam" id="PF13519">
    <property type="entry name" value="VWA_2"/>
    <property type="match status" value="1"/>
</dbReference>
<evidence type="ECO:0000259" key="2">
    <source>
        <dbReference type="PROSITE" id="PS50234"/>
    </source>
</evidence>
<protein>
    <submittedName>
        <fullName evidence="3">VWA domain-containing protein</fullName>
    </submittedName>
</protein>
<dbReference type="InterPro" id="IPR036465">
    <property type="entry name" value="vWFA_dom_sf"/>
</dbReference>
<dbReference type="EMBL" id="QOKW01000028">
    <property type="protein sequence ID" value="KAA0676998.1"/>
    <property type="molecule type" value="Genomic_DNA"/>
</dbReference>
<feature type="domain" description="VWFA" evidence="2">
    <location>
        <begin position="16"/>
        <end position="190"/>
    </location>
</feature>
<dbReference type="InterPro" id="IPR002035">
    <property type="entry name" value="VWF_A"/>
</dbReference>
<dbReference type="PIRSF" id="PIRSF020634">
    <property type="entry name" value="TerY_vWA"/>
    <property type="match status" value="1"/>
</dbReference>
<proteinExistence type="predicted"/>
<evidence type="ECO:0000256" key="1">
    <source>
        <dbReference type="SAM" id="MobiDB-lite"/>
    </source>
</evidence>
<dbReference type="AlphaFoldDB" id="A0A9W7NGC1"/>
<evidence type="ECO:0000313" key="3">
    <source>
        <dbReference type="EMBL" id="KAA0676998.1"/>
    </source>
</evidence>
<reference evidence="3 4" key="1">
    <citation type="submission" date="2018-07" db="EMBL/GenBank/DDBJ databases">
        <title>Genome sequence of Azospirillum sp. ATCC 49961.</title>
        <authorList>
            <person name="Sant'Anna F.H."/>
            <person name="Baldani J.I."/>
            <person name="Zilli J.E."/>
            <person name="Reis V.M."/>
            <person name="Hartmann A."/>
            <person name="Cruz L."/>
            <person name="de Souza E.M."/>
            <person name="de Oliveira Pedrosa F."/>
            <person name="Passaglia L.M.P."/>
        </authorList>
    </citation>
    <scope>NUCLEOTIDE SEQUENCE [LARGE SCALE GENOMIC DNA]</scope>
    <source>
        <strain evidence="3 4">ATCC 49961</strain>
    </source>
</reference>
<feature type="region of interest" description="Disordered" evidence="1">
    <location>
        <begin position="198"/>
        <end position="217"/>
    </location>
</feature>
<keyword evidence="4" id="KW-1185">Reference proteome</keyword>
<dbReference type="PROSITE" id="PS50234">
    <property type="entry name" value="VWFA"/>
    <property type="match status" value="1"/>
</dbReference>
<dbReference type="InterPro" id="IPR011392">
    <property type="entry name" value="Tellurite-R_TerY"/>
</dbReference>
<evidence type="ECO:0000313" key="4">
    <source>
        <dbReference type="Proteomes" id="UP000480854"/>
    </source>
</evidence>
<accession>A0A9W7NGC1</accession>
<sequence length="217" mass="23177">MSKLKEFTTSSARPLPVIVLADVSGSMGVDGKIQALNYAVREMIEAFQDESDLRAEICVSVITFGGQSRVHLPLGSARDASWSDLGASGGTPMGAAFDLARQMVEDKAAVPGRAYRPTIVLVSDGQPTDAWQQPLQALLGSERGGKAFRMALAIGADADHAVLQAFLADPEARAYRADEARQIRQFFQLVTMSVSARSRSANPNSAPVSLPNDGWDL</sequence>
<dbReference type="Gene3D" id="3.40.50.410">
    <property type="entry name" value="von Willebrand factor, type A domain"/>
    <property type="match status" value="1"/>
</dbReference>
<gene>
    <name evidence="3" type="ORF">DS843_25235</name>
</gene>
<organism evidence="3 4">
    <name type="scientific">Roseomonas genomospecies 6</name>
    <dbReference type="NCBI Taxonomy" id="214106"/>
    <lineage>
        <taxon>Bacteria</taxon>
        <taxon>Pseudomonadati</taxon>
        <taxon>Pseudomonadota</taxon>
        <taxon>Alphaproteobacteria</taxon>
        <taxon>Acetobacterales</taxon>
        <taxon>Roseomonadaceae</taxon>
        <taxon>Roseomonas</taxon>
    </lineage>
</organism>
<dbReference type="Proteomes" id="UP000480854">
    <property type="component" value="Unassembled WGS sequence"/>
</dbReference>
<name>A0A9W7NGC1_9PROT</name>
<comment type="caution">
    <text evidence="3">The sequence shown here is derived from an EMBL/GenBank/DDBJ whole genome shotgun (WGS) entry which is preliminary data.</text>
</comment>
<dbReference type="SUPFAM" id="SSF53300">
    <property type="entry name" value="vWA-like"/>
    <property type="match status" value="1"/>
</dbReference>
<dbReference type="SMART" id="SM00327">
    <property type="entry name" value="VWA"/>
    <property type="match status" value="1"/>
</dbReference>